<accession>A0AC61RFC2</accession>
<protein>
    <submittedName>
        <fullName evidence="1">MATE family efflux transporter</fullName>
    </submittedName>
</protein>
<comment type="caution">
    <text evidence="1">The sequence shown here is derived from an EMBL/GenBank/DDBJ whole genome shotgun (WGS) entry which is preliminary data.</text>
</comment>
<keyword evidence="2" id="KW-1185">Reference proteome</keyword>
<evidence type="ECO:0000313" key="2">
    <source>
        <dbReference type="Proteomes" id="UP000306319"/>
    </source>
</evidence>
<gene>
    <name evidence="1" type="ORF">E5331_10695</name>
</gene>
<organism evidence="1 2">
    <name type="scientific">Lepagella muris</name>
    <dbReference type="NCBI Taxonomy" id="3032870"/>
    <lineage>
        <taxon>Bacteria</taxon>
        <taxon>Pseudomonadati</taxon>
        <taxon>Bacteroidota</taxon>
        <taxon>Bacteroidia</taxon>
        <taxon>Bacteroidales</taxon>
        <taxon>Muribaculaceae</taxon>
        <taxon>Lepagella</taxon>
    </lineage>
</organism>
<sequence length="459" mass="48654">MSLRQQLRLTAVLSFPAIVAQLSTIVMQYIDAAMVGSLGAESSASIGLMASSTWLFWGLCSAAATGFSVQVANRIGANDKKSAQAVLKQSIVPSLIFSVILCLIGIAICNHLPLWLGAEEEIARPASVYFMIFVASLPMLQISFLAGAMLRCSGNTLFPGIVNVVMCVLDVIFNAFLIFPTREIFIGGSSVTLPGAGLGVAGAALGTALAEVVAGTVMMVYLWRCNKELNLKGCTASFRTSKECLKRAFKISTPLCGEHFLLCGAQVLITAIVAPLGTVAIAANAFAVTAESFCYMPGYGICEAATTLVGQSLGAARKKLAVSFARITVTSGIVVMTVMGIVMYFAAPLMMGVITPVKEICDAGVEVLRIEAYAEPMFAASIVAYGVFIGAGDTLIPACMNLGSIWVVRISLAAFLAPTMGLRGVWIAMAIELCFRGIIFLWRLRTDSWMHVNKDVFGK</sequence>
<dbReference type="EMBL" id="SRYB01000014">
    <property type="protein sequence ID" value="TGY78380.1"/>
    <property type="molecule type" value="Genomic_DNA"/>
</dbReference>
<name>A0AC61RFC2_9BACT</name>
<proteinExistence type="predicted"/>
<dbReference type="Proteomes" id="UP000306319">
    <property type="component" value="Unassembled WGS sequence"/>
</dbReference>
<evidence type="ECO:0000313" key="1">
    <source>
        <dbReference type="EMBL" id="TGY78380.1"/>
    </source>
</evidence>
<reference evidence="1" key="1">
    <citation type="submission" date="2019-04" db="EMBL/GenBank/DDBJ databases">
        <title>Microbes associate with the intestines of laboratory mice.</title>
        <authorList>
            <person name="Navarre W."/>
            <person name="Wong E."/>
            <person name="Huang K."/>
            <person name="Tropini C."/>
            <person name="Ng K."/>
            <person name="Yu B."/>
        </authorList>
    </citation>
    <scope>NUCLEOTIDE SEQUENCE</scope>
    <source>
        <strain evidence="1">NM04_E33</strain>
    </source>
</reference>